<proteinExistence type="predicted"/>
<organism evidence="2 3">
    <name type="scientific">Caerostris darwini</name>
    <dbReference type="NCBI Taxonomy" id="1538125"/>
    <lineage>
        <taxon>Eukaryota</taxon>
        <taxon>Metazoa</taxon>
        <taxon>Ecdysozoa</taxon>
        <taxon>Arthropoda</taxon>
        <taxon>Chelicerata</taxon>
        <taxon>Arachnida</taxon>
        <taxon>Araneae</taxon>
        <taxon>Araneomorphae</taxon>
        <taxon>Entelegynae</taxon>
        <taxon>Araneoidea</taxon>
        <taxon>Araneidae</taxon>
        <taxon>Caerostris</taxon>
    </lineage>
</organism>
<dbReference type="EMBL" id="BPLQ01014999">
    <property type="protein sequence ID" value="GIY85004.1"/>
    <property type="molecule type" value="Genomic_DNA"/>
</dbReference>
<keyword evidence="3" id="KW-1185">Reference proteome</keyword>
<sequence length="106" mass="11917">MRWLSPTLYGGKKKGFLLCLKVNLQDWTHRATSSYATVTGGHCHITTTLEYFSILLFSFFFVWNGALFGGKIYDIANNNVFHAAAESRKSMSGFDSMFTNGTTKSR</sequence>
<gene>
    <name evidence="2" type="ORF">CDAR_44851</name>
</gene>
<dbReference type="AlphaFoldDB" id="A0AAV4WT52"/>
<evidence type="ECO:0000313" key="3">
    <source>
        <dbReference type="Proteomes" id="UP001054837"/>
    </source>
</evidence>
<name>A0AAV4WT52_9ARAC</name>
<feature type="transmembrane region" description="Helical" evidence="1">
    <location>
        <begin position="51"/>
        <end position="69"/>
    </location>
</feature>
<keyword evidence="1" id="KW-1133">Transmembrane helix</keyword>
<dbReference type="Proteomes" id="UP001054837">
    <property type="component" value="Unassembled WGS sequence"/>
</dbReference>
<protein>
    <submittedName>
        <fullName evidence="2">Uncharacterized protein</fullName>
    </submittedName>
</protein>
<reference evidence="2 3" key="1">
    <citation type="submission" date="2021-06" db="EMBL/GenBank/DDBJ databases">
        <title>Caerostris darwini draft genome.</title>
        <authorList>
            <person name="Kono N."/>
            <person name="Arakawa K."/>
        </authorList>
    </citation>
    <scope>NUCLEOTIDE SEQUENCE [LARGE SCALE GENOMIC DNA]</scope>
</reference>
<keyword evidence="1" id="KW-0812">Transmembrane</keyword>
<evidence type="ECO:0000313" key="2">
    <source>
        <dbReference type="EMBL" id="GIY85004.1"/>
    </source>
</evidence>
<keyword evidence="1" id="KW-0472">Membrane</keyword>
<evidence type="ECO:0000256" key="1">
    <source>
        <dbReference type="SAM" id="Phobius"/>
    </source>
</evidence>
<comment type="caution">
    <text evidence="2">The sequence shown here is derived from an EMBL/GenBank/DDBJ whole genome shotgun (WGS) entry which is preliminary data.</text>
</comment>
<accession>A0AAV4WT52</accession>